<comment type="subcellular location">
    <subcellularLocation>
        <location evidence="1">Membrane</location>
        <topology evidence="1">Single-pass type I membrane protein</topology>
    </subcellularLocation>
</comment>
<dbReference type="EMBL" id="SRMA01026858">
    <property type="protein sequence ID" value="TRY66258.1"/>
    <property type="molecule type" value="Genomic_DNA"/>
</dbReference>
<dbReference type="GO" id="GO:0005886">
    <property type="term" value="C:plasma membrane"/>
    <property type="evidence" value="ECO:0007669"/>
    <property type="project" value="TreeGrafter"/>
</dbReference>
<keyword evidence="9" id="KW-1185">Reference proteome</keyword>
<evidence type="ECO:0000313" key="9">
    <source>
        <dbReference type="Proteomes" id="UP000316079"/>
    </source>
</evidence>
<dbReference type="SUPFAM" id="SSF56112">
    <property type="entry name" value="Protein kinase-like (PK-like)"/>
    <property type="match status" value="1"/>
</dbReference>
<comment type="caution">
    <text evidence="8">The sequence shown here is derived from an EMBL/GenBank/DDBJ whole genome shotgun (WGS) entry which is preliminary data.</text>
</comment>
<dbReference type="Proteomes" id="UP000316079">
    <property type="component" value="Unassembled WGS sequence"/>
</dbReference>
<dbReference type="Pfam" id="PF25305">
    <property type="entry name" value="Ig_PDGFR_d4"/>
    <property type="match status" value="1"/>
</dbReference>
<dbReference type="InterPro" id="IPR011009">
    <property type="entry name" value="Kinase-like_dom_sf"/>
</dbReference>
<dbReference type="InterPro" id="IPR007110">
    <property type="entry name" value="Ig-like_dom"/>
</dbReference>
<dbReference type="InterPro" id="IPR003599">
    <property type="entry name" value="Ig_sub"/>
</dbReference>
<reference evidence="8 9" key="1">
    <citation type="journal article" date="2019" name="Sci. Data">
        <title>Hybrid genome assembly and annotation of Danionella translucida.</title>
        <authorList>
            <person name="Kadobianskyi M."/>
            <person name="Schulze L."/>
            <person name="Schuelke M."/>
            <person name="Judkewitz B."/>
        </authorList>
    </citation>
    <scope>NUCLEOTIDE SEQUENCE [LARGE SCALE GENOMIC DNA]</scope>
    <source>
        <strain evidence="8 9">Bolton</strain>
    </source>
</reference>
<keyword evidence="5" id="KW-0393">Immunoglobulin domain</keyword>
<feature type="domain" description="Ig-like" evidence="7">
    <location>
        <begin position="34"/>
        <end position="110"/>
    </location>
</feature>
<dbReference type="AlphaFoldDB" id="A0A553NLE2"/>
<dbReference type="InterPro" id="IPR036179">
    <property type="entry name" value="Ig-like_dom_sf"/>
</dbReference>
<dbReference type="SMART" id="SM00408">
    <property type="entry name" value="IGc2"/>
    <property type="match status" value="4"/>
</dbReference>
<dbReference type="GO" id="GO:0005911">
    <property type="term" value="C:cell-cell junction"/>
    <property type="evidence" value="ECO:0007669"/>
    <property type="project" value="TreeGrafter"/>
</dbReference>
<dbReference type="SMART" id="SM00409">
    <property type="entry name" value="IG"/>
    <property type="match status" value="4"/>
</dbReference>
<accession>A0A553NLE2</accession>
<dbReference type="PANTHER" id="PTHR11640">
    <property type="entry name" value="NEPHRIN"/>
    <property type="match status" value="1"/>
</dbReference>
<dbReference type="InterPro" id="IPR013783">
    <property type="entry name" value="Ig-like_fold"/>
</dbReference>
<evidence type="ECO:0000256" key="5">
    <source>
        <dbReference type="ARBA" id="ARBA00023319"/>
    </source>
</evidence>
<dbReference type="STRING" id="623744.A0A553NLE2"/>
<evidence type="ECO:0000259" key="7">
    <source>
        <dbReference type="PROSITE" id="PS50835"/>
    </source>
</evidence>
<dbReference type="GO" id="GO:0098609">
    <property type="term" value="P:cell-cell adhesion"/>
    <property type="evidence" value="ECO:0007669"/>
    <property type="project" value="TreeGrafter"/>
</dbReference>
<keyword evidence="6" id="KW-0732">Signal</keyword>
<proteinExistence type="predicted"/>
<name>A0A553NLE2_9TELE</name>
<keyword evidence="2" id="KW-0472">Membrane</keyword>
<dbReference type="InterPro" id="IPR003598">
    <property type="entry name" value="Ig_sub2"/>
</dbReference>
<dbReference type="Gene3D" id="2.60.40.10">
    <property type="entry name" value="Immunoglobulins"/>
    <property type="match status" value="5"/>
</dbReference>
<dbReference type="Pfam" id="PF13927">
    <property type="entry name" value="Ig_3"/>
    <property type="match status" value="2"/>
</dbReference>
<feature type="signal peptide" evidence="6">
    <location>
        <begin position="1"/>
        <end position="29"/>
    </location>
</feature>
<gene>
    <name evidence="8" type="ORF">DNTS_006736</name>
</gene>
<feature type="chain" id="PRO_5022219115" description="Ig-like domain-containing protein" evidence="6">
    <location>
        <begin position="30"/>
        <end position="598"/>
    </location>
</feature>
<dbReference type="PIRSF" id="PIRSF000615">
    <property type="entry name" value="TyrPK_CSF1-R"/>
    <property type="match status" value="1"/>
</dbReference>
<dbReference type="GO" id="GO:0050839">
    <property type="term" value="F:cell adhesion molecule binding"/>
    <property type="evidence" value="ECO:0007669"/>
    <property type="project" value="TreeGrafter"/>
</dbReference>
<evidence type="ECO:0000256" key="6">
    <source>
        <dbReference type="SAM" id="SignalP"/>
    </source>
</evidence>
<dbReference type="PROSITE" id="PS50835">
    <property type="entry name" value="IG_LIKE"/>
    <property type="match status" value="3"/>
</dbReference>
<evidence type="ECO:0000313" key="8">
    <source>
        <dbReference type="EMBL" id="TRY66258.1"/>
    </source>
</evidence>
<keyword evidence="4" id="KW-0325">Glycoprotein</keyword>
<organism evidence="8 9">
    <name type="scientific">Danionella cerebrum</name>
    <dbReference type="NCBI Taxonomy" id="2873325"/>
    <lineage>
        <taxon>Eukaryota</taxon>
        <taxon>Metazoa</taxon>
        <taxon>Chordata</taxon>
        <taxon>Craniata</taxon>
        <taxon>Vertebrata</taxon>
        <taxon>Euteleostomi</taxon>
        <taxon>Actinopterygii</taxon>
        <taxon>Neopterygii</taxon>
        <taxon>Teleostei</taxon>
        <taxon>Ostariophysi</taxon>
        <taxon>Cypriniformes</taxon>
        <taxon>Danionidae</taxon>
        <taxon>Danioninae</taxon>
        <taxon>Danionella</taxon>
    </lineage>
</organism>
<protein>
    <recommendedName>
        <fullName evidence="7">Ig-like domain-containing protein</fullName>
    </recommendedName>
</protein>
<evidence type="ECO:0000256" key="2">
    <source>
        <dbReference type="ARBA" id="ARBA00023136"/>
    </source>
</evidence>
<evidence type="ECO:0000256" key="1">
    <source>
        <dbReference type="ARBA" id="ARBA00004479"/>
    </source>
</evidence>
<dbReference type="PANTHER" id="PTHR11640:SF158">
    <property type="entry name" value="V-SET AND IMMUNOGLOBULIN DOMAIN-CONTAINING PROTEIN 10-LIKE 2"/>
    <property type="match status" value="1"/>
</dbReference>
<evidence type="ECO:0000256" key="4">
    <source>
        <dbReference type="ARBA" id="ARBA00023180"/>
    </source>
</evidence>
<dbReference type="InterPro" id="IPR051275">
    <property type="entry name" value="Cell_adhesion_signaling"/>
</dbReference>
<sequence>MGIQTGRMGQAWLLSTALLLLAIARGCSKLVITPEAAHLVILKGEQLHLRCHDDAESSRGRVRWIREKGRRIEGELKEPEASVILLNFTQTQHMGNYTCENTETREKSFIYVYVKDFSGGAFVRRMVNDLQVRKGEDITLPCLVTDPAVRQLSLQTCNGSSLPATLSYITHPQGGITIRNVSKSYEGCYLCAGVLDGKDVKSSQYNLVVRLVPETVPVISLSRTENMILIQDQEFKLSCSSININHDFDLRWSIPSEVKPEKSQKSNIQPGSGEYQRSITLWIKSVKMNDTGVYRCNARNEKGTSVAAVNLEVYESGFINLTEGEDQVVEVREGESLTLAVEMTSYPKPTDLYWTYNNQELKNTSEHVITLYNQQYRYISELRLVRVHGSEGGVYTFSASHDYASVNHSFIVHVLCKPAIVSQEGPLDGQVRCVASGYPVPKISWYYCELPHTRCSHLVNATQADEEVAMVTVSGPEFGRSEVESRLNITKGKFHTLECVANTQGEQAFTLYEVMRWCWSADPLKRPTFKKLLERTELLLSESTKHDYLNLSTSGSCEVFIPPGLQRAQRLSSVGSSTASTQPLLLATNDVFLEQHSI</sequence>
<dbReference type="SUPFAM" id="SSF48726">
    <property type="entry name" value="Immunoglobulin"/>
    <property type="match status" value="4"/>
</dbReference>
<dbReference type="OrthoDB" id="6077854at2759"/>
<keyword evidence="3" id="KW-1015">Disulfide bond</keyword>
<feature type="domain" description="Ig-like" evidence="7">
    <location>
        <begin position="330"/>
        <end position="413"/>
    </location>
</feature>
<evidence type="ECO:0000256" key="3">
    <source>
        <dbReference type="ARBA" id="ARBA00023157"/>
    </source>
</evidence>
<feature type="domain" description="Ig-like" evidence="7">
    <location>
        <begin position="217"/>
        <end position="312"/>
    </location>
</feature>